<dbReference type="InterPro" id="IPR024735">
    <property type="entry name" value="TcpC"/>
</dbReference>
<dbReference type="AlphaFoldDB" id="A0A4U3LWY6"/>
<feature type="transmembrane region" description="Helical" evidence="2">
    <location>
        <begin position="45"/>
        <end position="66"/>
    </location>
</feature>
<dbReference type="Pfam" id="PF12642">
    <property type="entry name" value="TpcC"/>
    <property type="match status" value="1"/>
</dbReference>
<dbReference type="CDD" id="cd16386">
    <property type="entry name" value="TcpC_N"/>
    <property type="match status" value="1"/>
</dbReference>
<organism evidence="3 4">
    <name type="scientific">Herbidospora galbida</name>
    <dbReference type="NCBI Taxonomy" id="2575442"/>
    <lineage>
        <taxon>Bacteria</taxon>
        <taxon>Bacillati</taxon>
        <taxon>Actinomycetota</taxon>
        <taxon>Actinomycetes</taxon>
        <taxon>Streptosporangiales</taxon>
        <taxon>Streptosporangiaceae</taxon>
        <taxon>Herbidospora</taxon>
    </lineage>
</organism>
<accession>A0A4U3LWY6</accession>
<dbReference type="EMBL" id="SZQA01000057">
    <property type="protein sequence ID" value="TKK80671.1"/>
    <property type="molecule type" value="Genomic_DNA"/>
</dbReference>
<dbReference type="InterPro" id="IPR035628">
    <property type="entry name" value="TcpC_C"/>
</dbReference>
<feature type="region of interest" description="Disordered" evidence="1">
    <location>
        <begin position="1"/>
        <end position="40"/>
    </location>
</feature>
<dbReference type="OrthoDB" id="4084447at2"/>
<comment type="caution">
    <text evidence="3">The sequence shown here is derived from an EMBL/GenBank/DDBJ whole genome shotgun (WGS) entry which is preliminary data.</text>
</comment>
<sequence length="334" mass="35388">MARRSTVQQDPRIAGDPESYPPTDPPLPEREPMRRRGWSGGGGRWLVWTGRAVLWALIVVIVVNGVRAPFERFTSNQGATGAPSAPADSGFPVQQGAAFANQFAAVYLNFDGTNPEQRDTRLTDFLADGVERRFGWNGSGRMAAGAIQFHSIEVADANNARVQVSFQSGARRWLLSVPIFQADGRFVVSGLPALLPSGGAAGLPAIAGPDRDANLEDQLRQTLEGFFRAYASGNAAELKLYAADGATIEGLGGQFTLAQLNSVVAPLGGETGRDVTVTVTWSITAADAAAVPTADPADPAAQPALLEQAYLLTMEKQGDKWLVRQVQGASRSVG</sequence>
<keyword evidence="2" id="KW-0812">Transmembrane</keyword>
<keyword evidence="2" id="KW-0472">Membrane</keyword>
<dbReference type="Proteomes" id="UP000308705">
    <property type="component" value="Unassembled WGS sequence"/>
</dbReference>
<evidence type="ECO:0000256" key="2">
    <source>
        <dbReference type="SAM" id="Phobius"/>
    </source>
</evidence>
<protein>
    <submittedName>
        <fullName evidence="3">Conjugal transfer protein</fullName>
    </submittedName>
</protein>
<proteinExistence type="predicted"/>
<keyword evidence="2" id="KW-1133">Transmembrane helix</keyword>
<evidence type="ECO:0000313" key="4">
    <source>
        <dbReference type="Proteomes" id="UP000308705"/>
    </source>
</evidence>
<evidence type="ECO:0000256" key="1">
    <source>
        <dbReference type="SAM" id="MobiDB-lite"/>
    </source>
</evidence>
<gene>
    <name evidence="3" type="ORF">FDA94_35700</name>
</gene>
<dbReference type="Gene3D" id="3.10.450.540">
    <property type="match status" value="2"/>
</dbReference>
<name>A0A4U3LWY6_9ACTN</name>
<dbReference type="CDD" id="cd16428">
    <property type="entry name" value="TcpC_C"/>
    <property type="match status" value="1"/>
</dbReference>
<evidence type="ECO:0000313" key="3">
    <source>
        <dbReference type="EMBL" id="TKK80671.1"/>
    </source>
</evidence>
<keyword evidence="4" id="KW-1185">Reference proteome</keyword>
<reference evidence="3 4" key="1">
    <citation type="submission" date="2019-04" db="EMBL/GenBank/DDBJ databases">
        <title>Herbidospora sp. NEAU-GS14.nov., a novel actinomycete isolated from soil.</title>
        <authorList>
            <person name="Han L."/>
        </authorList>
    </citation>
    <scope>NUCLEOTIDE SEQUENCE [LARGE SCALE GENOMIC DNA]</scope>
    <source>
        <strain evidence="3 4">NEAU-GS14</strain>
    </source>
</reference>